<accession>K0TEU6</accession>
<feature type="non-terminal residue" evidence="2">
    <location>
        <position position="21"/>
    </location>
</feature>
<protein>
    <submittedName>
        <fullName evidence="2">Uncharacterized protein</fullName>
    </submittedName>
</protein>
<proteinExistence type="predicted"/>
<organism evidence="2 3">
    <name type="scientific">Thalassiosira oceanica</name>
    <name type="common">Marine diatom</name>
    <dbReference type="NCBI Taxonomy" id="159749"/>
    <lineage>
        <taxon>Eukaryota</taxon>
        <taxon>Sar</taxon>
        <taxon>Stramenopiles</taxon>
        <taxon>Ochrophyta</taxon>
        <taxon>Bacillariophyta</taxon>
        <taxon>Coscinodiscophyceae</taxon>
        <taxon>Thalassiosirophycidae</taxon>
        <taxon>Thalassiosirales</taxon>
        <taxon>Thalassiosiraceae</taxon>
        <taxon>Thalassiosira</taxon>
    </lineage>
</organism>
<evidence type="ECO:0000313" key="3">
    <source>
        <dbReference type="Proteomes" id="UP000266841"/>
    </source>
</evidence>
<feature type="compositionally biased region" description="Basic and acidic residues" evidence="1">
    <location>
        <begin position="1"/>
        <end position="14"/>
    </location>
</feature>
<dbReference type="Proteomes" id="UP000266841">
    <property type="component" value="Unassembled WGS sequence"/>
</dbReference>
<dbReference type="EMBL" id="AGNL01002642">
    <property type="protein sequence ID" value="EJK75940.1"/>
    <property type="molecule type" value="Genomic_DNA"/>
</dbReference>
<name>K0TEU6_THAOC</name>
<reference evidence="2 3" key="1">
    <citation type="journal article" date="2012" name="Genome Biol.">
        <title>Genome and low-iron response of an oceanic diatom adapted to chronic iron limitation.</title>
        <authorList>
            <person name="Lommer M."/>
            <person name="Specht M."/>
            <person name="Roy A.S."/>
            <person name="Kraemer L."/>
            <person name="Andreson R."/>
            <person name="Gutowska M.A."/>
            <person name="Wolf J."/>
            <person name="Bergner S.V."/>
            <person name="Schilhabel M.B."/>
            <person name="Klostermeier U.C."/>
            <person name="Beiko R.G."/>
            <person name="Rosenstiel P."/>
            <person name="Hippler M."/>
            <person name="Laroche J."/>
        </authorList>
    </citation>
    <scope>NUCLEOTIDE SEQUENCE [LARGE SCALE GENOMIC DNA]</scope>
    <source>
        <strain evidence="2 3">CCMP1005</strain>
    </source>
</reference>
<comment type="caution">
    <text evidence="2">The sequence shown here is derived from an EMBL/GenBank/DDBJ whole genome shotgun (WGS) entry which is preliminary data.</text>
</comment>
<sequence length="21" mass="2435">MDDEGERSKCRQFDGSDETET</sequence>
<feature type="region of interest" description="Disordered" evidence="1">
    <location>
        <begin position="1"/>
        <end position="21"/>
    </location>
</feature>
<evidence type="ECO:0000256" key="1">
    <source>
        <dbReference type="SAM" id="MobiDB-lite"/>
    </source>
</evidence>
<evidence type="ECO:0000313" key="2">
    <source>
        <dbReference type="EMBL" id="EJK75940.1"/>
    </source>
</evidence>
<keyword evidence="3" id="KW-1185">Reference proteome</keyword>
<gene>
    <name evidence="2" type="ORF">THAOC_02318</name>
</gene>
<dbReference type="AlphaFoldDB" id="K0TEU6"/>